<keyword evidence="3 8" id="KW-0472">Membrane</keyword>
<dbReference type="SUPFAM" id="SSF103473">
    <property type="entry name" value="MFS general substrate transporter"/>
    <property type="match status" value="1"/>
</dbReference>
<evidence type="ECO:0000313" key="11">
    <source>
        <dbReference type="RefSeq" id="XP_029296840.1"/>
    </source>
</evidence>
<feature type="transmembrane region" description="Helical" evidence="8">
    <location>
        <begin position="195"/>
        <end position="218"/>
    </location>
</feature>
<dbReference type="PANTHER" id="PTHR24064">
    <property type="entry name" value="SOLUTE CARRIER FAMILY 22 MEMBER"/>
    <property type="match status" value="1"/>
</dbReference>
<dbReference type="Pfam" id="PF00083">
    <property type="entry name" value="Sugar_tr"/>
    <property type="match status" value="1"/>
</dbReference>
<dbReference type="FunFam" id="1.20.1250.20:FF:000023">
    <property type="entry name" value="Solute carrier family 22 member 6"/>
    <property type="match status" value="1"/>
</dbReference>
<feature type="transmembrane region" description="Helical" evidence="8">
    <location>
        <begin position="370"/>
        <end position="391"/>
    </location>
</feature>
<feature type="transmembrane region" description="Helical" evidence="8">
    <location>
        <begin position="486"/>
        <end position="506"/>
    </location>
</feature>
<dbReference type="InterPro" id="IPR036259">
    <property type="entry name" value="MFS_trans_sf"/>
</dbReference>
<evidence type="ECO:0000256" key="7">
    <source>
        <dbReference type="ARBA" id="ARBA00042362"/>
    </source>
</evidence>
<feature type="transmembrane region" description="Helical" evidence="8">
    <location>
        <begin position="426"/>
        <end position="447"/>
    </location>
</feature>
<evidence type="ECO:0000256" key="6">
    <source>
        <dbReference type="ARBA" id="ARBA00041768"/>
    </source>
</evidence>
<accession>A0A6J2QHD0</accession>
<dbReference type="RefSeq" id="XP_029296840.1">
    <property type="nucleotide sequence ID" value="XM_029440980.1"/>
</dbReference>
<feature type="transmembrane region" description="Helical" evidence="8">
    <location>
        <begin position="403"/>
        <end position="420"/>
    </location>
</feature>
<dbReference type="Proteomes" id="UP000504630">
    <property type="component" value="Chromosome 1"/>
</dbReference>
<feature type="domain" description="Major facilitator superfamily (MFS) profile" evidence="9">
    <location>
        <begin position="86"/>
        <end position="511"/>
    </location>
</feature>
<evidence type="ECO:0000259" key="9">
    <source>
        <dbReference type="PROSITE" id="PS50850"/>
    </source>
</evidence>
<sequence>MKFENVLVEVNGFGRFQLRTILLMVIPRMTLPFHFLLNNFIAFIPSHHCNISSLDDGGVFRNLSEAERLVVSIPVQADGTPNSCQMFAQPQYHLLLNSSNMTELPTVPCQDGWVYDTSTFKSNLATEWDLVCDQRRMNRGTATIFFLGVMFGAAAFGYLSDRFGRKRSLLMSYLTTTFFGFASAFSYNFTMFAVMRFLTGFGIAGISIITIVLCIEWVDIKHRTAVGIFVSLDWSIFTALLPVLAYFVNDWRYLIATVSTPLVLAIVSWRWIPESARWLISNGKVSDANFYLRKCAKVNNREQFMADMNPEILSKVILVEKEDRKYSFLDLVRTPEMRRLALLTAIVWFGVACPYYGISLNLTGFGVNIYLTQFIYGVIELPAKVFIFFTLNKMGRRLSQGGALVLTALCLFCNMFVPLGKGLFRTALGAIGKMFSEASFTCVYLYTTEIYPTVMRQNGLGYASFMARIGVSVSPLIMLLEEAWGQLPNMIFSLVAFAAGLSCYFLPETHNVRLPETIEEVEHKRRRSISTSDEKSQP</sequence>
<evidence type="ECO:0000256" key="1">
    <source>
        <dbReference type="ARBA" id="ARBA00022692"/>
    </source>
</evidence>
<gene>
    <name evidence="11" type="primary">LOC115014261</name>
</gene>
<dbReference type="OrthoDB" id="2544694at2759"/>
<dbReference type="GO" id="GO:0022857">
    <property type="term" value="F:transmembrane transporter activity"/>
    <property type="evidence" value="ECO:0007669"/>
    <property type="project" value="InterPro"/>
</dbReference>
<evidence type="ECO:0000256" key="8">
    <source>
        <dbReference type="SAM" id="Phobius"/>
    </source>
</evidence>
<evidence type="ECO:0000256" key="4">
    <source>
        <dbReference type="ARBA" id="ARBA00034696"/>
    </source>
</evidence>
<keyword evidence="2 8" id="KW-1133">Transmembrane helix</keyword>
<dbReference type="AlphaFoldDB" id="A0A6J2QHD0"/>
<evidence type="ECO:0000256" key="3">
    <source>
        <dbReference type="ARBA" id="ARBA00023136"/>
    </source>
</evidence>
<protein>
    <recommendedName>
        <fullName evidence="5">Solute carrier family 22 member 6</fullName>
    </recommendedName>
    <alternativeName>
        <fullName evidence="7">Organic anion transporter 1</fullName>
    </alternativeName>
    <alternativeName>
        <fullName evidence="6">Renal organic anion transporter 1</fullName>
    </alternativeName>
</protein>
<feature type="transmembrane region" description="Helical" evidence="8">
    <location>
        <begin position="140"/>
        <end position="159"/>
    </location>
</feature>
<comment type="subcellular location">
    <subcellularLocation>
        <location evidence="4">Basal cell membrane</location>
        <topology evidence="4">Multi-pass membrane protein</topology>
    </subcellularLocation>
</comment>
<dbReference type="InterPro" id="IPR005828">
    <property type="entry name" value="MFS_sugar_transport-like"/>
</dbReference>
<feature type="transmembrane region" description="Helical" evidence="8">
    <location>
        <begin position="340"/>
        <end position="358"/>
    </location>
</feature>
<evidence type="ECO:0000313" key="10">
    <source>
        <dbReference type="Proteomes" id="UP000504630"/>
    </source>
</evidence>
<proteinExistence type="predicted"/>
<dbReference type="PROSITE" id="PS50850">
    <property type="entry name" value="MFS"/>
    <property type="match status" value="1"/>
</dbReference>
<keyword evidence="1 8" id="KW-0812">Transmembrane</keyword>
<feature type="transmembrane region" description="Helical" evidence="8">
    <location>
        <begin position="171"/>
        <end position="189"/>
    </location>
</feature>
<feature type="transmembrane region" description="Helical" evidence="8">
    <location>
        <begin position="225"/>
        <end position="247"/>
    </location>
</feature>
<dbReference type="GeneID" id="115014261"/>
<evidence type="ECO:0000256" key="2">
    <source>
        <dbReference type="ARBA" id="ARBA00022989"/>
    </source>
</evidence>
<reference evidence="11" key="1">
    <citation type="submission" date="2025-08" db="UniProtKB">
        <authorList>
            <consortium name="RefSeq"/>
        </authorList>
    </citation>
    <scope>IDENTIFICATION</scope>
</reference>
<organism evidence="10 11">
    <name type="scientific">Cottoperca gobio</name>
    <name type="common">Frogmouth</name>
    <name type="synonym">Aphritis gobio</name>
    <dbReference type="NCBI Taxonomy" id="56716"/>
    <lineage>
        <taxon>Eukaryota</taxon>
        <taxon>Metazoa</taxon>
        <taxon>Chordata</taxon>
        <taxon>Craniata</taxon>
        <taxon>Vertebrata</taxon>
        <taxon>Euteleostomi</taxon>
        <taxon>Actinopterygii</taxon>
        <taxon>Neopterygii</taxon>
        <taxon>Teleostei</taxon>
        <taxon>Neoteleostei</taxon>
        <taxon>Acanthomorphata</taxon>
        <taxon>Eupercaria</taxon>
        <taxon>Perciformes</taxon>
        <taxon>Notothenioidei</taxon>
        <taxon>Bovichtidae</taxon>
        <taxon>Cottoperca</taxon>
    </lineage>
</organism>
<feature type="transmembrane region" description="Helical" evidence="8">
    <location>
        <begin position="459"/>
        <end position="480"/>
    </location>
</feature>
<dbReference type="KEGG" id="cgob:115014261"/>
<evidence type="ECO:0000256" key="5">
    <source>
        <dbReference type="ARBA" id="ARBA00039897"/>
    </source>
</evidence>
<dbReference type="GO" id="GO:0009925">
    <property type="term" value="C:basal plasma membrane"/>
    <property type="evidence" value="ECO:0007669"/>
    <property type="project" value="UniProtKB-SubCell"/>
</dbReference>
<dbReference type="Gene3D" id="1.20.1250.20">
    <property type="entry name" value="MFS general substrate transporter like domains"/>
    <property type="match status" value="1"/>
</dbReference>
<dbReference type="InParanoid" id="A0A6J2QHD0"/>
<name>A0A6J2QHD0_COTGO</name>
<keyword evidence="10" id="KW-1185">Reference proteome</keyword>
<dbReference type="InterPro" id="IPR020846">
    <property type="entry name" value="MFS_dom"/>
</dbReference>